<gene>
    <name evidence="7" type="ORF">SAMN04488065_1150</name>
</gene>
<dbReference type="GO" id="GO:0009097">
    <property type="term" value="P:isoleucine biosynthetic process"/>
    <property type="evidence" value="ECO:0007669"/>
    <property type="project" value="TreeGrafter"/>
</dbReference>
<dbReference type="InterPro" id="IPR050147">
    <property type="entry name" value="Ser/Thr_Dehydratase"/>
</dbReference>
<dbReference type="InterPro" id="IPR044561">
    <property type="entry name" value="ACT_ThrD-II-like"/>
</dbReference>
<evidence type="ECO:0000256" key="4">
    <source>
        <dbReference type="ARBA" id="ARBA00022898"/>
    </source>
</evidence>
<dbReference type="SUPFAM" id="SSF53686">
    <property type="entry name" value="Tryptophan synthase beta subunit-like PLP-dependent enzymes"/>
    <property type="match status" value="1"/>
</dbReference>
<evidence type="ECO:0000256" key="1">
    <source>
        <dbReference type="ARBA" id="ARBA00001933"/>
    </source>
</evidence>
<organism evidence="7 8">
    <name type="scientific">Haloplanus vescus</name>
    <dbReference type="NCBI Taxonomy" id="555874"/>
    <lineage>
        <taxon>Archaea</taxon>
        <taxon>Methanobacteriati</taxon>
        <taxon>Methanobacteriota</taxon>
        <taxon>Stenosarchaea group</taxon>
        <taxon>Halobacteria</taxon>
        <taxon>Halobacteriales</taxon>
        <taxon>Haloferacaceae</taxon>
        <taxon>Haloplanus</taxon>
    </lineage>
</organism>
<keyword evidence="4" id="KW-0663">Pyridoxal phosphate</keyword>
<dbReference type="CDD" id="cd01562">
    <property type="entry name" value="Thr-dehyd"/>
    <property type="match status" value="1"/>
</dbReference>
<dbReference type="EC" id="4.3.1.19" evidence="3"/>
<dbReference type="AlphaFoldDB" id="A0A1H3WVI7"/>
<dbReference type="InterPro" id="IPR000634">
    <property type="entry name" value="Ser/Thr_deHydtase_PyrdxlP-BS"/>
</dbReference>
<dbReference type="PROSITE" id="PS00165">
    <property type="entry name" value="DEHYDRATASE_SER_THR"/>
    <property type="match status" value="1"/>
</dbReference>
<evidence type="ECO:0000313" key="7">
    <source>
        <dbReference type="EMBL" id="SDZ90761.1"/>
    </source>
</evidence>
<dbReference type="GO" id="GO:0006567">
    <property type="term" value="P:L-threonine catabolic process"/>
    <property type="evidence" value="ECO:0007669"/>
    <property type="project" value="InterPro"/>
</dbReference>
<dbReference type="FunFam" id="3.40.50.1100:FF:000007">
    <property type="entry name" value="L-threonine dehydratase catabolic TdcB"/>
    <property type="match status" value="1"/>
</dbReference>
<dbReference type="InterPro" id="IPR005789">
    <property type="entry name" value="Thr_deHydtase_catblc"/>
</dbReference>
<keyword evidence="8" id="KW-1185">Reference proteome</keyword>
<dbReference type="FunFam" id="3.40.50.1100:FF:000005">
    <property type="entry name" value="Threonine dehydratase catabolic"/>
    <property type="match status" value="1"/>
</dbReference>
<keyword evidence="5" id="KW-0456">Lyase</keyword>
<dbReference type="PROSITE" id="PS51671">
    <property type="entry name" value="ACT"/>
    <property type="match status" value="1"/>
</dbReference>
<dbReference type="GO" id="GO:0004794">
    <property type="term" value="F:threonine deaminase activity"/>
    <property type="evidence" value="ECO:0007669"/>
    <property type="project" value="UniProtKB-EC"/>
</dbReference>
<dbReference type="PANTHER" id="PTHR48078">
    <property type="entry name" value="THREONINE DEHYDRATASE, MITOCHONDRIAL-RELATED"/>
    <property type="match status" value="1"/>
</dbReference>
<dbReference type="EMBL" id="FNQT01000001">
    <property type="protein sequence ID" value="SDZ90761.1"/>
    <property type="molecule type" value="Genomic_DNA"/>
</dbReference>
<dbReference type="PANTHER" id="PTHR48078:SF6">
    <property type="entry name" value="L-THREONINE DEHYDRATASE CATABOLIC TDCB"/>
    <property type="match status" value="1"/>
</dbReference>
<comment type="cofactor">
    <cofactor evidence="1">
        <name>pyridoxal 5'-phosphate</name>
        <dbReference type="ChEBI" id="CHEBI:597326"/>
    </cofactor>
</comment>
<evidence type="ECO:0000259" key="6">
    <source>
        <dbReference type="PROSITE" id="PS51671"/>
    </source>
</evidence>
<reference evidence="7 8" key="1">
    <citation type="submission" date="2016-10" db="EMBL/GenBank/DDBJ databases">
        <authorList>
            <person name="de Groot N.N."/>
        </authorList>
    </citation>
    <scope>NUCLEOTIDE SEQUENCE [LARGE SCALE GENOMIC DNA]</scope>
    <source>
        <strain evidence="7 8">CGMCC 1.8712</strain>
    </source>
</reference>
<dbReference type="Gene3D" id="3.40.50.1100">
    <property type="match status" value="2"/>
</dbReference>
<evidence type="ECO:0000313" key="8">
    <source>
        <dbReference type="Proteomes" id="UP000236755"/>
    </source>
</evidence>
<dbReference type="GO" id="GO:0003941">
    <property type="term" value="F:L-serine ammonia-lyase activity"/>
    <property type="evidence" value="ECO:0007669"/>
    <property type="project" value="TreeGrafter"/>
</dbReference>
<name>A0A1H3WVI7_9EURY</name>
<dbReference type="Gene3D" id="3.30.70.260">
    <property type="match status" value="1"/>
</dbReference>
<dbReference type="NCBIfam" id="TIGR01127">
    <property type="entry name" value="ilvA_1Cterm"/>
    <property type="match status" value="1"/>
</dbReference>
<dbReference type="GO" id="GO:0030170">
    <property type="term" value="F:pyridoxal phosphate binding"/>
    <property type="evidence" value="ECO:0007669"/>
    <property type="project" value="InterPro"/>
</dbReference>
<dbReference type="RefSeq" id="WP_092632752.1">
    <property type="nucleotide sequence ID" value="NZ_FNQT01000001.1"/>
</dbReference>
<protein>
    <recommendedName>
        <fullName evidence="3">threonine ammonia-lyase</fullName>
        <ecNumber evidence="3">4.3.1.19</ecNumber>
    </recommendedName>
</protein>
<dbReference type="STRING" id="555874.SAMN04488065_1150"/>
<dbReference type="InterPro" id="IPR001926">
    <property type="entry name" value="TrpB-like_PALP"/>
</dbReference>
<dbReference type="Proteomes" id="UP000236755">
    <property type="component" value="Unassembled WGS sequence"/>
</dbReference>
<dbReference type="InterPro" id="IPR036052">
    <property type="entry name" value="TrpB-like_PALP_sf"/>
</dbReference>
<sequence length="409" mass="43923">MISNEDVLDARERVAGVARHTPLEYSFAFSEMTGADVHLKLENFQRTGAFKIRGAINRIETLSPEQQEAGVVTASAGNHAQGVALAATRAGVDSTIVMPDHAPVSKVKATERYGGNVILHGADYNEAQAEAHRIEREEGRTYVHAFDDEMVMAGQGTIGLEIVEDCPDVETVIVPIGGGGLISGISTAVKAYDDDIRVIGVQAEGASSAAESLQKGEIYERESVDTIADGIATRRIGDRTFEVIKENVDEVVTVNDEDIAIALTYLLEREKALAEGAGAISLAALLSGAIEYEEGEVIVPAVCGGNIDLNVLTTVVMRGLVATGRYLRFRTILKDQPGALVDLGSIIADHRANITAFHHDRTSRDVAMNDARVELEVETRGPDHIDELLSALRADGYEVEIVNGYQMSV</sequence>
<evidence type="ECO:0000256" key="2">
    <source>
        <dbReference type="ARBA" id="ARBA00010869"/>
    </source>
</evidence>
<dbReference type="InterPro" id="IPR002912">
    <property type="entry name" value="ACT_dom"/>
</dbReference>
<dbReference type="GO" id="GO:0006565">
    <property type="term" value="P:L-serine catabolic process"/>
    <property type="evidence" value="ECO:0007669"/>
    <property type="project" value="TreeGrafter"/>
</dbReference>
<dbReference type="Pfam" id="PF01842">
    <property type="entry name" value="ACT"/>
    <property type="match status" value="1"/>
</dbReference>
<dbReference type="OrthoDB" id="9915at2157"/>
<comment type="similarity">
    <text evidence="2">Belongs to the serine/threonine dehydratase family.</text>
</comment>
<proteinExistence type="inferred from homology"/>
<feature type="domain" description="ACT" evidence="6">
    <location>
        <begin position="328"/>
        <end position="404"/>
    </location>
</feature>
<dbReference type="Pfam" id="PF00291">
    <property type="entry name" value="PALP"/>
    <property type="match status" value="1"/>
</dbReference>
<evidence type="ECO:0000256" key="3">
    <source>
        <dbReference type="ARBA" id="ARBA00012096"/>
    </source>
</evidence>
<evidence type="ECO:0000256" key="5">
    <source>
        <dbReference type="ARBA" id="ARBA00023239"/>
    </source>
</evidence>
<dbReference type="CDD" id="cd04886">
    <property type="entry name" value="ACT_ThrD-II-like"/>
    <property type="match status" value="1"/>
</dbReference>
<accession>A0A1H3WVI7</accession>